<gene>
    <name evidence="1" type="ORF">GCM10007874_43060</name>
</gene>
<reference evidence="2" key="1">
    <citation type="journal article" date="2019" name="Int. J. Syst. Evol. Microbiol.">
        <title>The Global Catalogue of Microorganisms (GCM) 10K type strain sequencing project: providing services to taxonomists for standard genome sequencing and annotation.</title>
        <authorList>
            <consortium name="The Broad Institute Genomics Platform"/>
            <consortium name="The Broad Institute Genome Sequencing Center for Infectious Disease"/>
            <person name="Wu L."/>
            <person name="Ma J."/>
        </authorList>
    </citation>
    <scope>NUCLEOTIDE SEQUENCE [LARGE SCALE GENOMIC DNA]</scope>
    <source>
        <strain evidence="2">NBRC 101365</strain>
    </source>
</reference>
<comment type="caution">
    <text evidence="1">The sequence shown here is derived from an EMBL/GenBank/DDBJ whole genome shotgun (WGS) entry which is preliminary data.</text>
</comment>
<keyword evidence="2" id="KW-1185">Reference proteome</keyword>
<evidence type="ECO:0000313" key="1">
    <source>
        <dbReference type="EMBL" id="GLS21289.1"/>
    </source>
</evidence>
<sequence length="109" mass="12074">MTWTAFGNGSSIGLIGSEGGTILRDEEHSVGARITLEQCKYSPFAITCGLYGNMVHTIFVGTENEGQTKFDGVRSELDYLISIWPNQDAPQEAIDRFHEAINGFVERYP</sequence>
<accession>A0ABQ6CNJ0</accession>
<organism evidence="1 2">
    <name type="scientific">Labrys miyagiensis</name>
    <dbReference type="NCBI Taxonomy" id="346912"/>
    <lineage>
        <taxon>Bacteria</taxon>
        <taxon>Pseudomonadati</taxon>
        <taxon>Pseudomonadota</taxon>
        <taxon>Alphaproteobacteria</taxon>
        <taxon>Hyphomicrobiales</taxon>
        <taxon>Xanthobacteraceae</taxon>
        <taxon>Labrys</taxon>
    </lineage>
</organism>
<evidence type="ECO:0000313" key="2">
    <source>
        <dbReference type="Proteomes" id="UP001156882"/>
    </source>
</evidence>
<proteinExistence type="predicted"/>
<name>A0ABQ6CNJ0_9HYPH</name>
<dbReference type="EMBL" id="BSPC01000048">
    <property type="protein sequence ID" value="GLS21289.1"/>
    <property type="molecule type" value="Genomic_DNA"/>
</dbReference>
<protein>
    <submittedName>
        <fullName evidence="1">Uncharacterized protein</fullName>
    </submittedName>
</protein>
<dbReference type="Proteomes" id="UP001156882">
    <property type="component" value="Unassembled WGS sequence"/>
</dbReference>